<keyword evidence="6 7" id="KW-0664">Pyridoxine biosynthesis</keyword>
<evidence type="ECO:0000256" key="1">
    <source>
        <dbReference type="ARBA" id="ARBA00007301"/>
    </source>
</evidence>
<comment type="cofactor">
    <cofactor evidence="7 9">
        <name>FMN</name>
        <dbReference type="ChEBI" id="CHEBI:58210"/>
    </cofactor>
    <text evidence="7 9">Binds 1 FMN per subunit.</text>
</comment>
<feature type="domain" description="Pyridoxine 5'-phosphate oxidase dimerisation C-terminal" evidence="11">
    <location>
        <begin position="177"/>
        <end position="219"/>
    </location>
</feature>
<keyword evidence="4 7" id="KW-0288">FMN</keyword>
<proteinExistence type="inferred from homology"/>
<dbReference type="GO" id="GO:0008615">
    <property type="term" value="P:pyridoxine biosynthetic process"/>
    <property type="evidence" value="ECO:0007669"/>
    <property type="project" value="UniProtKB-UniRule"/>
</dbReference>
<dbReference type="UniPathway" id="UPA01068">
    <property type="reaction ID" value="UER00304"/>
</dbReference>
<sequence>MTVNTPEVATLRAEYEPAAPLVEADLAAEWPDQFAAWLTEALAAGLPEPNAMVLATADERGRPSTRTVLLKSYDRAGFVFFTNYRSRKGAELAANPFASLLFPWLRLHRQVIACGAVERLPAAESTAYFVSRPRGSQLGAWASPQSTALPDRGALTAAYAAAADRFAGAEVPRPEHWGGFRLVPDSVEFWQGQRDRLHDRLRYDRTPDTPDFHLTRLAP</sequence>
<dbReference type="HAMAP" id="MF_01629">
    <property type="entry name" value="PdxH"/>
    <property type="match status" value="1"/>
</dbReference>
<evidence type="ECO:0000256" key="4">
    <source>
        <dbReference type="ARBA" id="ARBA00022643"/>
    </source>
</evidence>
<evidence type="ECO:0000256" key="3">
    <source>
        <dbReference type="ARBA" id="ARBA00022630"/>
    </source>
</evidence>
<evidence type="ECO:0000256" key="7">
    <source>
        <dbReference type="HAMAP-Rule" id="MF_01629"/>
    </source>
</evidence>
<dbReference type="FunFam" id="2.30.110.10:FF:000020">
    <property type="entry name" value="PNPO isoform 11"/>
    <property type="match status" value="1"/>
</dbReference>
<evidence type="ECO:0000259" key="10">
    <source>
        <dbReference type="Pfam" id="PF01243"/>
    </source>
</evidence>
<dbReference type="PANTHER" id="PTHR10851:SF0">
    <property type="entry name" value="PYRIDOXINE-5'-PHOSPHATE OXIDASE"/>
    <property type="match status" value="1"/>
</dbReference>
<evidence type="ECO:0000313" key="13">
    <source>
        <dbReference type="Proteomes" id="UP000649739"/>
    </source>
</evidence>
<comment type="catalytic activity">
    <reaction evidence="7">
        <text>pyridoxamine 5'-phosphate + O2 + H2O = pyridoxal 5'-phosphate + H2O2 + NH4(+)</text>
        <dbReference type="Rhea" id="RHEA:15817"/>
        <dbReference type="ChEBI" id="CHEBI:15377"/>
        <dbReference type="ChEBI" id="CHEBI:15379"/>
        <dbReference type="ChEBI" id="CHEBI:16240"/>
        <dbReference type="ChEBI" id="CHEBI:28938"/>
        <dbReference type="ChEBI" id="CHEBI:58451"/>
        <dbReference type="ChEBI" id="CHEBI:597326"/>
        <dbReference type="EC" id="1.4.3.5"/>
    </reaction>
</comment>
<dbReference type="NCBIfam" id="NF004231">
    <property type="entry name" value="PRK05679.1"/>
    <property type="match status" value="1"/>
</dbReference>
<dbReference type="EMBL" id="BMQB01000005">
    <property type="protein sequence ID" value="GGJ96265.1"/>
    <property type="molecule type" value="Genomic_DNA"/>
</dbReference>
<comment type="caution">
    <text evidence="12">The sequence shown here is derived from an EMBL/GenBank/DDBJ whole genome shotgun (WGS) entry which is preliminary data.</text>
</comment>
<evidence type="ECO:0000313" key="12">
    <source>
        <dbReference type="EMBL" id="GGJ96265.1"/>
    </source>
</evidence>
<evidence type="ECO:0000256" key="9">
    <source>
        <dbReference type="PIRSR" id="PIRSR000190-2"/>
    </source>
</evidence>
<evidence type="ECO:0000256" key="2">
    <source>
        <dbReference type="ARBA" id="ARBA00011738"/>
    </source>
</evidence>
<name>A0A8J3FDI3_9ACTN</name>
<dbReference type="SUPFAM" id="SSF50475">
    <property type="entry name" value="FMN-binding split barrel"/>
    <property type="match status" value="1"/>
</dbReference>
<dbReference type="InterPro" id="IPR012349">
    <property type="entry name" value="Split_barrel_FMN-bd"/>
</dbReference>
<feature type="binding site" evidence="7 9">
    <location>
        <begin position="66"/>
        <end position="71"/>
    </location>
    <ligand>
        <name>FMN</name>
        <dbReference type="ChEBI" id="CHEBI:58210"/>
    </ligand>
</feature>
<dbReference type="GO" id="GO:0004733">
    <property type="term" value="F:pyridoxamine phosphate oxidase activity"/>
    <property type="evidence" value="ECO:0007669"/>
    <property type="project" value="UniProtKB-UniRule"/>
</dbReference>
<feature type="binding site" evidence="7 8">
    <location>
        <position position="128"/>
    </location>
    <ligand>
        <name>substrate</name>
    </ligand>
</feature>
<feature type="binding site" evidence="7 8">
    <location>
        <position position="132"/>
    </location>
    <ligand>
        <name>substrate</name>
    </ligand>
</feature>
<evidence type="ECO:0000256" key="8">
    <source>
        <dbReference type="PIRSR" id="PIRSR000190-1"/>
    </source>
</evidence>
<feature type="domain" description="Pyridoxamine 5'-phosphate oxidase N-terminal" evidence="10">
    <location>
        <begin position="38"/>
        <end position="159"/>
    </location>
</feature>
<dbReference type="PROSITE" id="PS01064">
    <property type="entry name" value="PYRIDOX_OXIDASE"/>
    <property type="match status" value="1"/>
</dbReference>
<comment type="function">
    <text evidence="7">Catalyzes the oxidation of either pyridoxine 5'-phosphate (PNP) or pyridoxamine 5'-phosphate (PMP) into pyridoxal 5'-phosphate (PLP).</text>
</comment>
<dbReference type="Gene3D" id="2.30.110.10">
    <property type="entry name" value="Electron Transport, Fmn-binding Protein, Chain A"/>
    <property type="match status" value="1"/>
</dbReference>
<dbReference type="Pfam" id="PF01243">
    <property type="entry name" value="PNPOx_N"/>
    <property type="match status" value="1"/>
</dbReference>
<feature type="binding site" evidence="7 9">
    <location>
        <position position="200"/>
    </location>
    <ligand>
        <name>FMN</name>
        <dbReference type="ChEBI" id="CHEBI:58210"/>
    </ligand>
</feature>
<accession>A0A8J3FDI3</accession>
<keyword evidence="5 7" id="KW-0560">Oxidoreductase</keyword>
<dbReference type="NCBIfam" id="TIGR00558">
    <property type="entry name" value="pdxH"/>
    <property type="match status" value="1"/>
</dbReference>
<dbReference type="PANTHER" id="PTHR10851">
    <property type="entry name" value="PYRIDOXINE-5-PHOSPHATE OXIDASE"/>
    <property type="match status" value="1"/>
</dbReference>
<dbReference type="InterPro" id="IPR011576">
    <property type="entry name" value="Pyridox_Oxase_N"/>
</dbReference>
<feature type="binding site" evidence="8">
    <location>
        <begin position="12"/>
        <end position="15"/>
    </location>
    <ligand>
        <name>substrate</name>
    </ligand>
</feature>
<dbReference type="PIRSF" id="PIRSF000190">
    <property type="entry name" value="Pyd_amn-ph_oxd"/>
    <property type="match status" value="1"/>
</dbReference>
<feature type="binding site" evidence="7 9">
    <location>
        <position position="110"/>
    </location>
    <ligand>
        <name>FMN</name>
        <dbReference type="ChEBI" id="CHEBI:58210"/>
    </ligand>
</feature>
<reference evidence="12" key="2">
    <citation type="submission" date="2020-09" db="EMBL/GenBank/DDBJ databases">
        <authorList>
            <person name="Sun Q."/>
            <person name="Ohkuma M."/>
        </authorList>
    </citation>
    <scope>NUCLEOTIDE SEQUENCE</scope>
    <source>
        <strain evidence="12">JCM 3090</strain>
    </source>
</reference>
<feature type="binding site" evidence="7 8">
    <location>
        <begin position="196"/>
        <end position="198"/>
    </location>
    <ligand>
        <name>substrate</name>
    </ligand>
</feature>
<feature type="binding site" evidence="7 9">
    <location>
        <position position="88"/>
    </location>
    <ligand>
        <name>FMN</name>
        <dbReference type="ChEBI" id="CHEBI:58210"/>
    </ligand>
</feature>
<dbReference type="Pfam" id="PF10590">
    <property type="entry name" value="PNP_phzG_C"/>
    <property type="match status" value="1"/>
</dbReference>
<comment type="subunit">
    <text evidence="2 7">Homodimer.</text>
</comment>
<comment type="pathway">
    <text evidence="7">Cofactor metabolism; pyridoxal 5'-phosphate salvage; pyridoxal 5'-phosphate from pyridoxamine 5'-phosphate: step 1/1.</text>
</comment>
<keyword evidence="13" id="KW-1185">Reference proteome</keyword>
<feature type="binding site" evidence="7 9">
    <location>
        <begin position="81"/>
        <end position="82"/>
    </location>
    <ligand>
        <name>FMN</name>
        <dbReference type="ChEBI" id="CHEBI:58210"/>
    </ligand>
</feature>
<feature type="binding site" evidence="7 8">
    <location>
        <position position="136"/>
    </location>
    <ligand>
        <name>substrate</name>
    </ligand>
</feature>
<dbReference type="InterPro" id="IPR019576">
    <property type="entry name" value="Pyridoxamine_oxidase_dimer_C"/>
</dbReference>
<evidence type="ECO:0000259" key="11">
    <source>
        <dbReference type="Pfam" id="PF10590"/>
    </source>
</evidence>
<dbReference type="InterPro" id="IPR000659">
    <property type="entry name" value="Pyridox_Oxase"/>
</dbReference>
<feature type="binding site" evidence="7 8">
    <location>
        <position position="71"/>
    </location>
    <ligand>
        <name>substrate</name>
    </ligand>
</feature>
<organism evidence="12 13">
    <name type="scientific">Pilimelia anulata</name>
    <dbReference type="NCBI Taxonomy" id="53371"/>
    <lineage>
        <taxon>Bacteria</taxon>
        <taxon>Bacillati</taxon>
        <taxon>Actinomycetota</taxon>
        <taxon>Actinomycetes</taxon>
        <taxon>Micromonosporales</taxon>
        <taxon>Micromonosporaceae</taxon>
        <taxon>Pilimelia</taxon>
    </lineage>
</organism>
<comment type="catalytic activity">
    <reaction evidence="7">
        <text>pyridoxine 5'-phosphate + O2 = pyridoxal 5'-phosphate + H2O2</text>
        <dbReference type="Rhea" id="RHEA:15149"/>
        <dbReference type="ChEBI" id="CHEBI:15379"/>
        <dbReference type="ChEBI" id="CHEBI:16240"/>
        <dbReference type="ChEBI" id="CHEBI:58589"/>
        <dbReference type="ChEBI" id="CHEBI:597326"/>
        <dbReference type="EC" id="1.4.3.5"/>
    </reaction>
</comment>
<protein>
    <recommendedName>
        <fullName evidence="7">Pyridoxine/pyridoxamine 5'-phosphate oxidase</fullName>
        <ecNumber evidence="7">1.4.3.5</ecNumber>
    </recommendedName>
    <alternativeName>
        <fullName evidence="7">PNP/PMP oxidase</fullName>
        <shortName evidence="7">PNPOx</shortName>
    </alternativeName>
    <alternativeName>
        <fullName evidence="7">Pyridoxal 5'-phosphate synthase</fullName>
    </alternativeName>
</protein>
<evidence type="ECO:0000256" key="6">
    <source>
        <dbReference type="ARBA" id="ARBA00023096"/>
    </source>
</evidence>
<gene>
    <name evidence="7 12" type="primary">pdxH</name>
    <name evidence="12" type="ORF">GCM10010123_27780</name>
</gene>
<dbReference type="Proteomes" id="UP000649739">
    <property type="component" value="Unassembled WGS sequence"/>
</dbReference>
<evidence type="ECO:0000256" key="5">
    <source>
        <dbReference type="ARBA" id="ARBA00023002"/>
    </source>
</evidence>
<feature type="binding site" evidence="7 9">
    <location>
        <position position="190"/>
    </location>
    <ligand>
        <name>FMN</name>
        <dbReference type="ChEBI" id="CHEBI:58210"/>
    </ligand>
</feature>
<comment type="similarity">
    <text evidence="1 7">Belongs to the pyridoxamine 5'-phosphate oxidase family.</text>
</comment>
<keyword evidence="3 7" id="KW-0285">Flavoprotein</keyword>
<dbReference type="AlphaFoldDB" id="A0A8J3FDI3"/>
<comment type="pathway">
    <text evidence="7">Cofactor metabolism; pyridoxal 5'-phosphate salvage; pyridoxal 5'-phosphate from pyridoxine 5'-phosphate: step 1/1.</text>
</comment>
<dbReference type="GO" id="GO:0010181">
    <property type="term" value="F:FMN binding"/>
    <property type="evidence" value="ECO:0007669"/>
    <property type="project" value="UniProtKB-UniRule"/>
</dbReference>
<feature type="binding site" evidence="7 9">
    <location>
        <position position="87"/>
    </location>
    <ligand>
        <name>FMN</name>
        <dbReference type="ChEBI" id="CHEBI:58210"/>
    </ligand>
</feature>
<reference evidence="12" key="1">
    <citation type="journal article" date="2014" name="Int. J. Syst. Evol. Microbiol.">
        <title>Complete genome sequence of Corynebacterium casei LMG S-19264T (=DSM 44701T), isolated from a smear-ripened cheese.</title>
        <authorList>
            <consortium name="US DOE Joint Genome Institute (JGI-PGF)"/>
            <person name="Walter F."/>
            <person name="Albersmeier A."/>
            <person name="Kalinowski J."/>
            <person name="Ruckert C."/>
        </authorList>
    </citation>
    <scope>NUCLEOTIDE SEQUENCE</scope>
    <source>
        <strain evidence="12">JCM 3090</strain>
    </source>
</reference>
<feature type="binding site" evidence="7 9">
    <location>
        <begin position="145"/>
        <end position="146"/>
    </location>
    <ligand>
        <name>FMN</name>
        <dbReference type="ChEBI" id="CHEBI:58210"/>
    </ligand>
</feature>
<dbReference type="InterPro" id="IPR019740">
    <property type="entry name" value="Pyridox_Oxase_CS"/>
</dbReference>
<dbReference type="EC" id="1.4.3.5" evidence="7"/>